<dbReference type="EMBL" id="GISG01252575">
    <property type="protein sequence ID" value="MBA4671839.1"/>
    <property type="molecule type" value="Transcribed_RNA"/>
</dbReference>
<keyword evidence="1" id="KW-0812">Transmembrane</keyword>
<evidence type="ECO:0000256" key="1">
    <source>
        <dbReference type="SAM" id="Phobius"/>
    </source>
</evidence>
<evidence type="ECO:0000313" key="2">
    <source>
        <dbReference type="EMBL" id="MBA4671839.1"/>
    </source>
</evidence>
<proteinExistence type="predicted"/>
<sequence length="126" mass="13344">MKLVVEAAVAGVEEAVILAVVEAVVVVVATIETIPAMKMLILDCLLTKGRKGKVENLTNDDLTGDLVALTVVVAMVVSTMKREEMGNGLVGHMSVRVGLVVEVRLNVKGLAVEIGVLHQTKLLQAF</sequence>
<reference evidence="2" key="2">
    <citation type="submission" date="2020-07" db="EMBL/GenBank/DDBJ databases">
        <authorList>
            <person name="Vera ALvarez R."/>
            <person name="Arias-Moreno D.M."/>
            <person name="Jimenez-Jacinto V."/>
            <person name="Jimenez-Bremont J.F."/>
            <person name="Swaminathan K."/>
            <person name="Moose S.P."/>
            <person name="Guerrero-Gonzalez M.L."/>
            <person name="Marino-Ramirez L."/>
            <person name="Landsman D."/>
            <person name="Rodriguez-Kessler M."/>
            <person name="Delgado-Sanchez P."/>
        </authorList>
    </citation>
    <scope>NUCLEOTIDE SEQUENCE</scope>
    <source>
        <tissue evidence="2">Cladode</tissue>
    </source>
</reference>
<name>A0A7C9AN02_OPUST</name>
<feature type="transmembrane region" description="Helical" evidence="1">
    <location>
        <begin position="15"/>
        <end position="41"/>
    </location>
</feature>
<keyword evidence="1" id="KW-1133">Transmembrane helix</keyword>
<accession>A0A7C9AN02</accession>
<reference evidence="2" key="1">
    <citation type="journal article" date="2013" name="J. Plant Res.">
        <title>Effect of fungi and light on seed germination of three Opuntia species from semiarid lands of central Mexico.</title>
        <authorList>
            <person name="Delgado-Sanchez P."/>
            <person name="Jimenez-Bremont J.F."/>
            <person name="Guerrero-Gonzalez Mde L."/>
            <person name="Flores J."/>
        </authorList>
    </citation>
    <scope>NUCLEOTIDE SEQUENCE</scope>
    <source>
        <tissue evidence="2">Cladode</tissue>
    </source>
</reference>
<keyword evidence="1" id="KW-0472">Membrane</keyword>
<protein>
    <submittedName>
        <fullName evidence="2">Uncharacterized protein</fullName>
    </submittedName>
</protein>
<dbReference type="AlphaFoldDB" id="A0A7C9AN02"/>
<organism evidence="2">
    <name type="scientific">Opuntia streptacantha</name>
    <name type="common">Prickly pear cactus</name>
    <name type="synonym">Opuntia cardona</name>
    <dbReference type="NCBI Taxonomy" id="393608"/>
    <lineage>
        <taxon>Eukaryota</taxon>
        <taxon>Viridiplantae</taxon>
        <taxon>Streptophyta</taxon>
        <taxon>Embryophyta</taxon>
        <taxon>Tracheophyta</taxon>
        <taxon>Spermatophyta</taxon>
        <taxon>Magnoliopsida</taxon>
        <taxon>eudicotyledons</taxon>
        <taxon>Gunneridae</taxon>
        <taxon>Pentapetalae</taxon>
        <taxon>Caryophyllales</taxon>
        <taxon>Cactineae</taxon>
        <taxon>Cactaceae</taxon>
        <taxon>Opuntioideae</taxon>
        <taxon>Opuntia</taxon>
    </lineage>
</organism>